<feature type="region of interest" description="Disordered" evidence="1">
    <location>
        <begin position="74"/>
        <end position="94"/>
    </location>
</feature>
<evidence type="ECO:0000313" key="3">
    <source>
        <dbReference type="Proteomes" id="UP000033633"/>
    </source>
</evidence>
<reference evidence="2 3" key="1">
    <citation type="submission" date="2014-12" db="EMBL/GenBank/DDBJ databases">
        <title>Mercury Reductase activity and rhizosphere competence traits in the genome of root associated Photobacterium halotolerans MELD1.</title>
        <authorList>
            <person name="Mathew D.C."/>
            <person name="Huang C.-C."/>
        </authorList>
    </citation>
    <scope>NUCLEOTIDE SEQUENCE [LARGE SCALE GENOMIC DNA]</scope>
    <source>
        <strain evidence="2 3">MELD1</strain>
    </source>
</reference>
<evidence type="ECO:0000313" key="2">
    <source>
        <dbReference type="EMBL" id="KKC99198.1"/>
    </source>
</evidence>
<sequence length="94" mass="10758">MVHTVIYGDIIQFKGIYPFKTGNIKAILFRMRSALMMRVNTADRTKIMFRSMGIKLIKAEFVFTFYDGDAIERNRSHNRPTSATHRAITASGVN</sequence>
<keyword evidence="3" id="KW-1185">Reference proteome</keyword>
<gene>
    <name evidence="2" type="ORF">KY46_13935</name>
</gene>
<dbReference type="Proteomes" id="UP000033633">
    <property type="component" value="Unassembled WGS sequence"/>
</dbReference>
<dbReference type="EMBL" id="JWYV01000012">
    <property type="protein sequence ID" value="KKC99198.1"/>
    <property type="molecule type" value="Genomic_DNA"/>
</dbReference>
<dbReference type="AlphaFoldDB" id="A0A0F5VAQ0"/>
<organism evidence="2 3">
    <name type="scientific">Photobacterium halotolerans</name>
    <dbReference type="NCBI Taxonomy" id="265726"/>
    <lineage>
        <taxon>Bacteria</taxon>
        <taxon>Pseudomonadati</taxon>
        <taxon>Pseudomonadota</taxon>
        <taxon>Gammaproteobacteria</taxon>
        <taxon>Vibrionales</taxon>
        <taxon>Vibrionaceae</taxon>
        <taxon>Photobacterium</taxon>
    </lineage>
</organism>
<proteinExistence type="predicted"/>
<name>A0A0F5VAQ0_9GAMM</name>
<protein>
    <submittedName>
        <fullName evidence="2">Uncharacterized protein</fullName>
    </submittedName>
</protein>
<comment type="caution">
    <text evidence="2">The sequence shown here is derived from an EMBL/GenBank/DDBJ whole genome shotgun (WGS) entry which is preliminary data.</text>
</comment>
<evidence type="ECO:0000256" key="1">
    <source>
        <dbReference type="SAM" id="MobiDB-lite"/>
    </source>
</evidence>
<accession>A0A0F5VAQ0</accession>